<dbReference type="AlphaFoldDB" id="A0A7Y4KKG1"/>
<sequence>MPHSSRVALCLAACVCIPFVSFAAEDGPNFEKIAPGQTFVLAAPIGTSADVLGMGFDESLSDTDSDGKTHRVFATKVKRVPENQYFSQFEQLDNEFKIKAHARVLATSMNVGFSGEKRYMALRVYHLQEVATLDPGKQLDTAPIVAQKVFYGWALNVIIEGDASTFTAEAATELMSAGADVDTTVKRYQLKKYVHLQGLEAKNKTHIPIVVDASRLNEEFQVSEKPSPIFIEYKVMKEIFSPKLAWQRGGFTPGRYRLTNIGFKVATTKANGKPWDAFGNPPDPFVTVVLDGEQIDTCFARDQHEGSCPSQKVVTLTESSSLQVVAIDKDVSENDAIGTGSVDNIIAAGRPYSELELNTQGQLQRATVTFVPVASPPPAVAAPAVP</sequence>
<name>A0A7Y4KKG1_9BACT</name>
<protein>
    <recommendedName>
        <fullName evidence="4">Secreted protein</fullName>
    </recommendedName>
</protein>
<dbReference type="RefSeq" id="WP_147442011.1">
    <property type="nucleotide sequence ID" value="NZ_JABFJV010000110.1"/>
</dbReference>
<comment type="caution">
    <text evidence="2">The sequence shown here is derived from an EMBL/GenBank/DDBJ whole genome shotgun (WGS) entry which is preliminary data.</text>
</comment>
<reference evidence="2 3" key="1">
    <citation type="submission" date="2020-05" db="EMBL/GenBank/DDBJ databases">
        <authorList>
            <person name="Whitworth D."/>
        </authorList>
    </citation>
    <scope>NUCLEOTIDE SEQUENCE [LARGE SCALE GENOMIC DNA]</scope>
    <source>
        <strain evidence="2 3">AB043B</strain>
    </source>
</reference>
<dbReference type="OrthoDB" id="9850702at2"/>
<accession>A0A7Y4KKG1</accession>
<evidence type="ECO:0000256" key="1">
    <source>
        <dbReference type="SAM" id="SignalP"/>
    </source>
</evidence>
<evidence type="ECO:0008006" key="4">
    <source>
        <dbReference type="Google" id="ProtNLM"/>
    </source>
</evidence>
<organism evidence="2 3">
    <name type="scientific">Corallococcus exercitus</name>
    <dbReference type="NCBI Taxonomy" id="2316736"/>
    <lineage>
        <taxon>Bacteria</taxon>
        <taxon>Pseudomonadati</taxon>
        <taxon>Myxococcota</taxon>
        <taxon>Myxococcia</taxon>
        <taxon>Myxococcales</taxon>
        <taxon>Cystobacterineae</taxon>
        <taxon>Myxococcaceae</taxon>
        <taxon>Corallococcus</taxon>
    </lineage>
</organism>
<proteinExistence type="predicted"/>
<keyword evidence="1" id="KW-0732">Signal</keyword>
<dbReference type="EMBL" id="JABFJV010000110">
    <property type="protein sequence ID" value="NOK35458.1"/>
    <property type="molecule type" value="Genomic_DNA"/>
</dbReference>
<dbReference type="Proteomes" id="UP000563426">
    <property type="component" value="Unassembled WGS sequence"/>
</dbReference>
<gene>
    <name evidence="2" type="ORF">HMI49_19830</name>
</gene>
<evidence type="ECO:0000313" key="3">
    <source>
        <dbReference type="Proteomes" id="UP000563426"/>
    </source>
</evidence>
<feature type="signal peptide" evidence="1">
    <location>
        <begin position="1"/>
        <end position="23"/>
    </location>
</feature>
<keyword evidence="3" id="KW-1185">Reference proteome</keyword>
<feature type="chain" id="PRO_5030603867" description="Secreted protein" evidence="1">
    <location>
        <begin position="24"/>
        <end position="386"/>
    </location>
</feature>
<evidence type="ECO:0000313" key="2">
    <source>
        <dbReference type="EMBL" id="NOK35458.1"/>
    </source>
</evidence>